<organism evidence="1">
    <name type="scientific">Anguilla anguilla</name>
    <name type="common">European freshwater eel</name>
    <name type="synonym">Muraena anguilla</name>
    <dbReference type="NCBI Taxonomy" id="7936"/>
    <lineage>
        <taxon>Eukaryota</taxon>
        <taxon>Metazoa</taxon>
        <taxon>Chordata</taxon>
        <taxon>Craniata</taxon>
        <taxon>Vertebrata</taxon>
        <taxon>Euteleostomi</taxon>
        <taxon>Actinopterygii</taxon>
        <taxon>Neopterygii</taxon>
        <taxon>Teleostei</taxon>
        <taxon>Anguilliformes</taxon>
        <taxon>Anguillidae</taxon>
        <taxon>Anguilla</taxon>
    </lineage>
</organism>
<name>A0A0E9VSL8_ANGAN</name>
<evidence type="ECO:0000313" key="1">
    <source>
        <dbReference type="EMBL" id="JAH80325.1"/>
    </source>
</evidence>
<dbReference type="EMBL" id="GBXM01028252">
    <property type="protein sequence ID" value="JAH80325.1"/>
    <property type="molecule type" value="Transcribed_RNA"/>
</dbReference>
<accession>A0A0E9VSL8</accession>
<sequence length="19" mass="2220">MVFLVHSAEGKFERREGLN</sequence>
<reference evidence="1" key="1">
    <citation type="submission" date="2014-11" db="EMBL/GenBank/DDBJ databases">
        <authorList>
            <person name="Amaro Gonzalez C."/>
        </authorList>
    </citation>
    <scope>NUCLEOTIDE SEQUENCE</scope>
</reference>
<dbReference type="AlphaFoldDB" id="A0A0E9VSL8"/>
<protein>
    <submittedName>
        <fullName evidence="1">Uncharacterized protein</fullName>
    </submittedName>
</protein>
<proteinExistence type="predicted"/>
<reference evidence="1" key="2">
    <citation type="journal article" date="2015" name="Fish Shellfish Immunol.">
        <title>Early steps in the European eel (Anguilla anguilla)-Vibrio vulnificus interaction in the gills: Role of the RtxA13 toxin.</title>
        <authorList>
            <person name="Callol A."/>
            <person name="Pajuelo D."/>
            <person name="Ebbesson L."/>
            <person name="Teles M."/>
            <person name="MacKenzie S."/>
            <person name="Amaro C."/>
        </authorList>
    </citation>
    <scope>NUCLEOTIDE SEQUENCE</scope>
</reference>